<dbReference type="RefSeq" id="WP_344954363.1">
    <property type="nucleotide sequence ID" value="NZ_BAABCX010000001.1"/>
</dbReference>
<dbReference type="InterPro" id="IPR023401">
    <property type="entry name" value="ODC_N"/>
</dbReference>
<dbReference type="PIRSF" id="PIRSF001439">
    <property type="entry name" value="CryM"/>
    <property type="match status" value="1"/>
</dbReference>
<comment type="caution">
    <text evidence="2">The sequence shown here is derived from an EMBL/GenBank/DDBJ whole genome shotgun (WGS) entry which is preliminary data.</text>
</comment>
<reference evidence="3" key="1">
    <citation type="journal article" date="2019" name="Int. J. Syst. Evol. Microbiol.">
        <title>The Global Catalogue of Microorganisms (GCM) 10K type strain sequencing project: providing services to taxonomists for standard genome sequencing and annotation.</title>
        <authorList>
            <consortium name="The Broad Institute Genomics Platform"/>
            <consortium name="The Broad Institute Genome Sequencing Center for Infectious Disease"/>
            <person name="Wu L."/>
            <person name="Ma J."/>
        </authorList>
    </citation>
    <scope>NUCLEOTIDE SEQUENCE [LARGE SCALE GENOMIC DNA]</scope>
    <source>
        <strain evidence="3">JCM 17110</strain>
    </source>
</reference>
<proteinExistence type="predicted"/>
<gene>
    <name evidence="2" type="ORF">GCM10022394_04840</name>
</gene>
<evidence type="ECO:0000313" key="3">
    <source>
        <dbReference type="Proteomes" id="UP001500795"/>
    </source>
</evidence>
<dbReference type="SUPFAM" id="SSF51735">
    <property type="entry name" value="NAD(P)-binding Rossmann-fold domains"/>
    <property type="match status" value="1"/>
</dbReference>
<sequence length="341" mass="36794">MQLNAQQVIDALPWDALIEQLAAMFTKDVHSPVRHHHFIDVPGASQATLLLMPAWIENEYLGVKQVNVFPGNSRLNLPGLSSHYLLSCGKTGQPLAQLEGNELTARRTAAASALAARHLARPDASKLLVMGAGRMARRLIQAHMAVRPITQVWVWARDPAAAAELAMEYREQGIDIRVATQEILPEIAARMDIISCATMASTPILNGAWLSPGCHLDLVGSFTPTMREADDEALRRSHIFVDTRAGALSESGELLMPLQQGVLTAADVLAELPELCRGTHGGRAALADPERAITLFKSVGAAIEDLAAAVLAYQRCRGKNSRHHPAVQAGESVPALNRCSE</sequence>
<dbReference type="PANTHER" id="PTHR13812:SF19">
    <property type="entry name" value="KETIMINE REDUCTASE MU-CRYSTALLIN"/>
    <property type="match status" value="1"/>
</dbReference>
<dbReference type="EMBL" id="BAABCX010000001">
    <property type="protein sequence ID" value="GAA3528690.1"/>
    <property type="molecule type" value="Genomic_DNA"/>
</dbReference>
<dbReference type="Pfam" id="PF02423">
    <property type="entry name" value="OCD_Mu_crystall"/>
    <property type="match status" value="1"/>
</dbReference>
<dbReference type="Proteomes" id="UP001500795">
    <property type="component" value="Unassembled WGS sequence"/>
</dbReference>
<dbReference type="PANTHER" id="PTHR13812">
    <property type="entry name" value="KETIMINE REDUCTASE MU-CRYSTALLIN"/>
    <property type="match status" value="1"/>
</dbReference>
<evidence type="ECO:0000313" key="2">
    <source>
        <dbReference type="EMBL" id="GAA3528690.1"/>
    </source>
</evidence>
<dbReference type="Gene3D" id="3.40.50.720">
    <property type="entry name" value="NAD(P)-binding Rossmann-like Domain"/>
    <property type="match status" value="1"/>
</dbReference>
<dbReference type="NCBIfam" id="NF004793">
    <property type="entry name" value="PRK06141.1"/>
    <property type="match status" value="1"/>
</dbReference>
<keyword evidence="3" id="KW-1185">Reference proteome</keyword>
<evidence type="ECO:0000256" key="1">
    <source>
        <dbReference type="SAM" id="MobiDB-lite"/>
    </source>
</evidence>
<protein>
    <submittedName>
        <fullName evidence="2">Ornithine cyclodeaminase family protein</fullName>
    </submittedName>
</protein>
<organism evidence="2 3">
    <name type="scientific">Zobellella aerophila</name>
    <dbReference type="NCBI Taxonomy" id="870480"/>
    <lineage>
        <taxon>Bacteria</taxon>
        <taxon>Pseudomonadati</taxon>
        <taxon>Pseudomonadota</taxon>
        <taxon>Gammaproteobacteria</taxon>
        <taxon>Aeromonadales</taxon>
        <taxon>Aeromonadaceae</taxon>
        <taxon>Zobellella</taxon>
    </lineage>
</organism>
<dbReference type="InterPro" id="IPR003462">
    <property type="entry name" value="ODC_Mu_crystall"/>
</dbReference>
<accession>A0ABP6V599</accession>
<name>A0ABP6V599_9GAMM</name>
<dbReference type="Gene3D" id="3.30.1780.10">
    <property type="entry name" value="ornithine cyclodeaminase, domain 1"/>
    <property type="match status" value="1"/>
</dbReference>
<feature type="region of interest" description="Disordered" evidence="1">
    <location>
        <begin position="322"/>
        <end position="341"/>
    </location>
</feature>
<dbReference type="InterPro" id="IPR036291">
    <property type="entry name" value="NAD(P)-bd_dom_sf"/>
</dbReference>